<protein>
    <submittedName>
        <fullName evidence="1">Uncharacterized protein</fullName>
    </submittedName>
</protein>
<evidence type="ECO:0000313" key="2">
    <source>
        <dbReference type="Proteomes" id="UP000233551"/>
    </source>
</evidence>
<name>A0A2I0KZA7_PUNGR</name>
<accession>A0A2I0KZA7</accession>
<sequence>MGLIVGVSQGVESRFAGIATRKAISRGIVQGEEASNGSFELSGNAVVAEERGLFSTYWSIEGGKLHLANGDMCDLVGMDEVHIKLHTGKELVCSTASTTTFECSTPEEKYLESFRDGGNLLGTGKVEKRRLYTRVESWNREIGPILRFRIPNREITFLDGLTPPTVYGLLTRCRILRFTILRSSTDFR</sequence>
<gene>
    <name evidence="1" type="ORF">CRG98_005791</name>
</gene>
<keyword evidence="2" id="KW-1185">Reference proteome</keyword>
<organism evidence="1 2">
    <name type="scientific">Punica granatum</name>
    <name type="common">Pomegranate</name>
    <dbReference type="NCBI Taxonomy" id="22663"/>
    <lineage>
        <taxon>Eukaryota</taxon>
        <taxon>Viridiplantae</taxon>
        <taxon>Streptophyta</taxon>
        <taxon>Embryophyta</taxon>
        <taxon>Tracheophyta</taxon>
        <taxon>Spermatophyta</taxon>
        <taxon>Magnoliopsida</taxon>
        <taxon>eudicotyledons</taxon>
        <taxon>Gunneridae</taxon>
        <taxon>Pentapetalae</taxon>
        <taxon>rosids</taxon>
        <taxon>malvids</taxon>
        <taxon>Myrtales</taxon>
        <taxon>Lythraceae</taxon>
        <taxon>Punica</taxon>
    </lineage>
</organism>
<dbReference type="Proteomes" id="UP000233551">
    <property type="component" value="Unassembled WGS sequence"/>
</dbReference>
<evidence type="ECO:0000313" key="1">
    <source>
        <dbReference type="EMBL" id="PKI73807.1"/>
    </source>
</evidence>
<dbReference type="EMBL" id="PGOL01000250">
    <property type="protein sequence ID" value="PKI73807.1"/>
    <property type="molecule type" value="Genomic_DNA"/>
</dbReference>
<reference evidence="1 2" key="1">
    <citation type="submission" date="2017-11" db="EMBL/GenBank/DDBJ databases">
        <title>De-novo sequencing of pomegranate (Punica granatum L.) genome.</title>
        <authorList>
            <person name="Akparov Z."/>
            <person name="Amiraslanov A."/>
            <person name="Hajiyeva S."/>
            <person name="Abbasov M."/>
            <person name="Kaur K."/>
            <person name="Hamwieh A."/>
            <person name="Solovyev V."/>
            <person name="Salamov A."/>
            <person name="Braich B."/>
            <person name="Kosarev P."/>
            <person name="Mahmoud A."/>
            <person name="Hajiyev E."/>
            <person name="Babayeva S."/>
            <person name="Izzatullayeva V."/>
            <person name="Mammadov A."/>
            <person name="Mammadov A."/>
            <person name="Sharifova S."/>
            <person name="Ojaghi J."/>
            <person name="Eynullazada K."/>
            <person name="Bayramov B."/>
            <person name="Abdulazimova A."/>
            <person name="Shahmuradov I."/>
        </authorList>
    </citation>
    <scope>NUCLEOTIDE SEQUENCE [LARGE SCALE GENOMIC DNA]</scope>
    <source>
        <strain evidence="2">cv. AG2017</strain>
        <tissue evidence="1">Leaf</tissue>
    </source>
</reference>
<dbReference type="AlphaFoldDB" id="A0A2I0KZA7"/>
<proteinExistence type="predicted"/>
<comment type="caution">
    <text evidence="1">The sequence shown here is derived from an EMBL/GenBank/DDBJ whole genome shotgun (WGS) entry which is preliminary data.</text>
</comment>